<reference evidence="2" key="2">
    <citation type="submission" date="2020-02" db="EMBL/GenBank/DDBJ databases">
        <authorList>
            <person name="Littmann E."/>
            <person name="Sorbara M."/>
        </authorList>
    </citation>
    <scope>NUCLEOTIDE SEQUENCE</scope>
    <source>
        <strain evidence="2">MSK.22.53</strain>
    </source>
</reference>
<dbReference type="EMBL" id="JAJBNC010000041">
    <property type="protein sequence ID" value="MCB5495430.1"/>
    <property type="molecule type" value="Genomic_DNA"/>
</dbReference>
<proteinExistence type="predicted"/>
<organism evidence="1 3">
    <name type="scientific">Mediterraneibacter gnavus</name>
    <name type="common">Ruminococcus gnavus</name>
    <dbReference type="NCBI Taxonomy" id="33038"/>
    <lineage>
        <taxon>Bacteria</taxon>
        <taxon>Bacillati</taxon>
        <taxon>Bacillota</taxon>
        <taxon>Clostridia</taxon>
        <taxon>Lachnospirales</taxon>
        <taxon>Lachnospiraceae</taxon>
        <taxon>Mediterraneibacter</taxon>
    </lineage>
</organism>
<comment type="caution">
    <text evidence="1">The sequence shown here is derived from an EMBL/GenBank/DDBJ whole genome shotgun (WGS) entry which is preliminary data.</text>
</comment>
<accession>A0AAJ1B0A9</accession>
<sequence>MQTTEYKTNINTEEEIDISLYMGACNNGRVMFWMVPEEEETHLVD</sequence>
<name>A0AAJ1B0A9_MEDGN</name>
<evidence type="ECO:0000313" key="2">
    <source>
        <dbReference type="EMBL" id="NSI20950.1"/>
    </source>
</evidence>
<reference evidence="1" key="3">
    <citation type="submission" date="2021-10" db="EMBL/GenBank/DDBJ databases">
        <title>Collection of gut derived symbiotic bacterial strains cultured from healthy donors.</title>
        <authorList>
            <person name="Lin H."/>
            <person name="Littmann E."/>
            <person name="Claire K."/>
            <person name="Pamer E."/>
        </authorList>
    </citation>
    <scope>NUCLEOTIDE SEQUENCE</scope>
    <source>
        <strain evidence="1">MSK.23.4</strain>
    </source>
</reference>
<dbReference type="AlphaFoldDB" id="A0AAJ1B0A9"/>
<dbReference type="Proteomes" id="UP001297422">
    <property type="component" value="Unassembled WGS sequence"/>
</dbReference>
<gene>
    <name evidence="2" type="ORF">G4958_16810</name>
    <name evidence="1" type="ORF">LIQ10_17105</name>
</gene>
<reference evidence="2" key="1">
    <citation type="journal article" date="2020" name="Cell Host Microbe">
        <title>Functional and Genomic Variation between Human-Derived Isolates of Lachnospiraceae Reveals Inter- and Intra-Species Diversity.</title>
        <authorList>
            <person name="Sorbara M.T."/>
            <person name="Littmann E.R."/>
            <person name="Fontana E."/>
            <person name="Moody T.U."/>
            <person name="Kohout C.E."/>
            <person name="Gjonbalaj M."/>
            <person name="Eaton V."/>
            <person name="Seok R."/>
            <person name="Leiner I.M."/>
            <person name="Pamer E.G."/>
        </authorList>
    </citation>
    <scope>NUCLEOTIDE SEQUENCE</scope>
    <source>
        <strain evidence="2">MSK.22.53</strain>
    </source>
</reference>
<evidence type="ECO:0000313" key="3">
    <source>
        <dbReference type="Proteomes" id="UP001297422"/>
    </source>
</evidence>
<dbReference type="Proteomes" id="UP001296643">
    <property type="component" value="Unassembled WGS sequence"/>
</dbReference>
<dbReference type="EMBL" id="JAAIRM010000065">
    <property type="protein sequence ID" value="NSI20950.1"/>
    <property type="molecule type" value="Genomic_DNA"/>
</dbReference>
<protein>
    <submittedName>
        <fullName evidence="1">Uncharacterized protein</fullName>
    </submittedName>
</protein>
<dbReference type="RefSeq" id="WP_173880119.1">
    <property type="nucleotide sequence ID" value="NZ_JAAIMT010000044.1"/>
</dbReference>
<evidence type="ECO:0000313" key="1">
    <source>
        <dbReference type="EMBL" id="MCB5495430.1"/>
    </source>
</evidence>